<keyword evidence="1" id="KW-0472">Membrane</keyword>
<dbReference type="AlphaFoldDB" id="A0AAV1U9D6"/>
<feature type="transmembrane region" description="Helical" evidence="1">
    <location>
        <begin position="43"/>
        <end position="61"/>
    </location>
</feature>
<protein>
    <submittedName>
        <fullName evidence="2">Uncharacterized protein</fullName>
    </submittedName>
</protein>
<proteinExistence type="predicted"/>
<gene>
    <name evidence="2" type="ORF">PM001_LOCUS14879</name>
</gene>
<sequence length="84" mass="9199">MILHLDLTDSGESNSLLVPSTMDWIGEAFSGMSYGLKVHLCTLAMYHLVIFFVKSGLAAYIDVTKQLSNIKVFVAIQLTQTCAS</sequence>
<dbReference type="EMBL" id="CAKLBY020000153">
    <property type="protein sequence ID" value="CAK7929729.1"/>
    <property type="molecule type" value="Genomic_DNA"/>
</dbReference>
<dbReference type="Proteomes" id="UP001162060">
    <property type="component" value="Unassembled WGS sequence"/>
</dbReference>
<reference evidence="2" key="1">
    <citation type="submission" date="2024-01" db="EMBL/GenBank/DDBJ databases">
        <authorList>
            <person name="Webb A."/>
        </authorList>
    </citation>
    <scope>NUCLEOTIDE SEQUENCE</scope>
    <source>
        <strain evidence="2">Pm1</strain>
    </source>
</reference>
<evidence type="ECO:0000256" key="1">
    <source>
        <dbReference type="SAM" id="Phobius"/>
    </source>
</evidence>
<name>A0AAV1U9D6_9STRA</name>
<keyword evidence="1" id="KW-0812">Transmembrane</keyword>
<evidence type="ECO:0000313" key="3">
    <source>
        <dbReference type="Proteomes" id="UP001162060"/>
    </source>
</evidence>
<evidence type="ECO:0000313" key="2">
    <source>
        <dbReference type="EMBL" id="CAK7929729.1"/>
    </source>
</evidence>
<comment type="caution">
    <text evidence="2">The sequence shown here is derived from an EMBL/GenBank/DDBJ whole genome shotgun (WGS) entry which is preliminary data.</text>
</comment>
<accession>A0AAV1U9D6</accession>
<keyword evidence="1" id="KW-1133">Transmembrane helix</keyword>
<organism evidence="2 3">
    <name type="scientific">Peronospora matthiolae</name>
    <dbReference type="NCBI Taxonomy" id="2874970"/>
    <lineage>
        <taxon>Eukaryota</taxon>
        <taxon>Sar</taxon>
        <taxon>Stramenopiles</taxon>
        <taxon>Oomycota</taxon>
        <taxon>Peronosporomycetes</taxon>
        <taxon>Peronosporales</taxon>
        <taxon>Peronosporaceae</taxon>
        <taxon>Peronospora</taxon>
    </lineage>
</organism>